<gene>
    <name evidence="1" type="ORF">EVOR1521_LOCUS3973</name>
</gene>
<evidence type="ECO:0000313" key="2">
    <source>
        <dbReference type="Proteomes" id="UP001178507"/>
    </source>
</evidence>
<comment type="caution">
    <text evidence="1">The sequence shown here is derived from an EMBL/GenBank/DDBJ whole genome shotgun (WGS) entry which is preliminary data.</text>
</comment>
<dbReference type="Proteomes" id="UP001178507">
    <property type="component" value="Unassembled WGS sequence"/>
</dbReference>
<organism evidence="1 2">
    <name type="scientific">Effrenium voratum</name>
    <dbReference type="NCBI Taxonomy" id="2562239"/>
    <lineage>
        <taxon>Eukaryota</taxon>
        <taxon>Sar</taxon>
        <taxon>Alveolata</taxon>
        <taxon>Dinophyceae</taxon>
        <taxon>Suessiales</taxon>
        <taxon>Symbiodiniaceae</taxon>
        <taxon>Effrenium</taxon>
    </lineage>
</organism>
<dbReference type="EMBL" id="CAUJNA010000249">
    <property type="protein sequence ID" value="CAJ1374414.1"/>
    <property type="molecule type" value="Genomic_DNA"/>
</dbReference>
<proteinExistence type="predicted"/>
<protein>
    <submittedName>
        <fullName evidence="1">Uncharacterized protein</fullName>
    </submittedName>
</protein>
<dbReference type="AlphaFoldDB" id="A0AA36MJA2"/>
<reference evidence="1" key="1">
    <citation type="submission" date="2023-08" db="EMBL/GenBank/DDBJ databases">
        <authorList>
            <person name="Chen Y."/>
            <person name="Shah S."/>
            <person name="Dougan E. K."/>
            <person name="Thang M."/>
            <person name="Chan C."/>
        </authorList>
    </citation>
    <scope>NUCLEOTIDE SEQUENCE</scope>
</reference>
<sequence length="386" mass="40799">MSCRAAYARGILARAVADALGFSSPSLFRTAMQFLGVLACAAVAAATKQSRFMAPSVAHLPGHEAFMALLGEKGRPMDPMVSSLAAMAESISKQEPGAREESVKSIKTLLTGLLDSITSQHTIAQNSVTNLTAFTTCNVNKAADLAHAGTVKKVSNWTDTSAAYNACIAELEAYNSSYTSCAAQEKMLDVAATARCEYFEAVDRTENFQSWFCHEDDYPATASYESYLQRNIDMLADFRLRRSNCSNATSAHGVKQTECGGKKGLLDAKEVACAALTPSDKPVDCSSYQATKQACVSYSNCWSQAGSESSSAVSTADQLADSLKAQWKALKRIECLLDVILTSSQATALQQCVDQVHDASSLDIAPPAAPAQEVCTAGAAPAGCAA</sequence>
<accession>A0AA36MJA2</accession>
<evidence type="ECO:0000313" key="1">
    <source>
        <dbReference type="EMBL" id="CAJ1374414.1"/>
    </source>
</evidence>
<name>A0AA36MJA2_9DINO</name>
<keyword evidence="2" id="KW-1185">Reference proteome</keyword>